<evidence type="ECO:0000313" key="2">
    <source>
        <dbReference type="EnsemblMetazoa" id="OVOC12312.1"/>
    </source>
</evidence>
<keyword evidence="1" id="KW-0812">Transmembrane</keyword>
<proteinExistence type="predicted"/>
<dbReference type="AlphaFoldDB" id="A0A8R1TLW9"/>
<reference evidence="3" key="1">
    <citation type="submission" date="2013-10" db="EMBL/GenBank/DDBJ databases">
        <title>Genome sequencing of Onchocerca volvulus.</title>
        <authorList>
            <person name="Cotton J."/>
            <person name="Tsai J."/>
            <person name="Stanley E."/>
            <person name="Tracey A."/>
            <person name="Holroyd N."/>
            <person name="Lustigman S."/>
            <person name="Berriman M."/>
        </authorList>
    </citation>
    <scope>NUCLEOTIDE SEQUENCE</scope>
</reference>
<keyword evidence="3" id="KW-1185">Reference proteome</keyword>
<feature type="transmembrane region" description="Helical" evidence="1">
    <location>
        <begin position="79"/>
        <end position="96"/>
    </location>
</feature>
<protein>
    <submittedName>
        <fullName evidence="2">Uncharacterized protein</fullName>
    </submittedName>
</protein>
<dbReference type="Proteomes" id="UP000024404">
    <property type="component" value="Unassembled WGS sequence"/>
</dbReference>
<evidence type="ECO:0000256" key="1">
    <source>
        <dbReference type="SAM" id="Phobius"/>
    </source>
</evidence>
<dbReference type="EnsemblMetazoa" id="OVOC12312.1">
    <property type="protein sequence ID" value="OVOC12312.1"/>
    <property type="gene ID" value="WBGene00249121"/>
</dbReference>
<accession>A0A8R1TLW9</accession>
<organism evidence="2 3">
    <name type="scientific">Onchocerca volvulus</name>
    <dbReference type="NCBI Taxonomy" id="6282"/>
    <lineage>
        <taxon>Eukaryota</taxon>
        <taxon>Metazoa</taxon>
        <taxon>Ecdysozoa</taxon>
        <taxon>Nematoda</taxon>
        <taxon>Chromadorea</taxon>
        <taxon>Rhabditida</taxon>
        <taxon>Spirurina</taxon>
        <taxon>Spiruromorpha</taxon>
        <taxon>Filarioidea</taxon>
        <taxon>Onchocercidae</taxon>
        <taxon>Onchocerca</taxon>
    </lineage>
</organism>
<evidence type="ECO:0000313" key="3">
    <source>
        <dbReference type="Proteomes" id="UP000024404"/>
    </source>
</evidence>
<keyword evidence="1" id="KW-1133">Transmembrane helix</keyword>
<keyword evidence="1" id="KW-0472">Membrane</keyword>
<dbReference type="EMBL" id="CMVM020000435">
    <property type="status" value="NOT_ANNOTATED_CDS"/>
    <property type="molecule type" value="Genomic_DNA"/>
</dbReference>
<reference evidence="2" key="2">
    <citation type="submission" date="2022-06" db="UniProtKB">
        <authorList>
            <consortium name="EnsemblMetazoa"/>
        </authorList>
    </citation>
    <scope>IDENTIFICATION</scope>
</reference>
<name>A0A8R1TLW9_ONCVO</name>
<sequence>MPDRKIYKEKLRILTENHLFDIAVVTSLFPAIRNDSDVQIDHLNLININFINGQEDDIEIMSRDSSILKLGKEREEKRTLHSFFISLFITTLRFFYDLFLDSRAFKKAT</sequence>